<feature type="domain" description="AB hydrolase-1" evidence="2">
    <location>
        <begin position="29"/>
        <end position="271"/>
    </location>
</feature>
<name>A0A2V1E3R7_9PLEO</name>
<evidence type="ECO:0000313" key="3">
    <source>
        <dbReference type="EMBL" id="PVI04085.1"/>
    </source>
</evidence>
<dbReference type="OrthoDB" id="8119704at2759"/>
<dbReference type="Proteomes" id="UP000244855">
    <property type="component" value="Unassembled WGS sequence"/>
</dbReference>
<evidence type="ECO:0000313" key="4">
    <source>
        <dbReference type="Proteomes" id="UP000244855"/>
    </source>
</evidence>
<proteinExistence type="predicted"/>
<dbReference type="GO" id="GO:0016020">
    <property type="term" value="C:membrane"/>
    <property type="evidence" value="ECO:0007669"/>
    <property type="project" value="TreeGrafter"/>
</dbReference>
<dbReference type="GO" id="GO:0016787">
    <property type="term" value="F:hydrolase activity"/>
    <property type="evidence" value="ECO:0007669"/>
    <property type="project" value="UniProtKB-KW"/>
</dbReference>
<sequence>MPNPSFTLDTEHGLISITCSAPKTSKPTLLLIHGNSSSSEIFQHIQNNESISSSWHILTFDLPGHGASSNAPDPERSYTMRGYASLALTILTHLEIRKVVVLGWSLGGHIGIELLHLLRPHPTIQMKGLMITGTPPALGKEQTSRGFSFQDPHLSFAARRDWTLEEAQTFARTGAGAPFEPWMEKCAVRTHGRARSIMWADFADREAGGVDQVAVVEQHKDVLIAVVNGADEPFVNLDYLDEIKWGNLWKGECLRLKGLKHAPFWEEPETFEKILQEFLEDCLKVGSTGVDLQN</sequence>
<dbReference type="PRINTS" id="PR00111">
    <property type="entry name" value="ABHYDROLASE"/>
</dbReference>
<keyword evidence="4" id="KW-1185">Reference proteome</keyword>
<dbReference type="PANTHER" id="PTHR43798">
    <property type="entry name" value="MONOACYLGLYCEROL LIPASE"/>
    <property type="match status" value="1"/>
</dbReference>
<dbReference type="AlphaFoldDB" id="A0A2V1E3R7"/>
<reference evidence="3 4" key="1">
    <citation type="journal article" date="2018" name="Sci. Rep.">
        <title>Comparative genomics provides insights into the lifestyle and reveals functional heterogeneity of dark septate endophytic fungi.</title>
        <authorList>
            <person name="Knapp D.G."/>
            <person name="Nemeth J.B."/>
            <person name="Barry K."/>
            <person name="Hainaut M."/>
            <person name="Henrissat B."/>
            <person name="Johnson J."/>
            <person name="Kuo A."/>
            <person name="Lim J.H.P."/>
            <person name="Lipzen A."/>
            <person name="Nolan M."/>
            <person name="Ohm R.A."/>
            <person name="Tamas L."/>
            <person name="Grigoriev I.V."/>
            <person name="Spatafora J.W."/>
            <person name="Nagy L.G."/>
            <person name="Kovacs G.M."/>
        </authorList>
    </citation>
    <scope>NUCLEOTIDE SEQUENCE [LARGE SCALE GENOMIC DNA]</scope>
    <source>
        <strain evidence="3 4">DSE2036</strain>
    </source>
</reference>
<dbReference type="PANTHER" id="PTHR43798:SF31">
    <property type="entry name" value="AB HYDROLASE SUPERFAMILY PROTEIN YCLE"/>
    <property type="match status" value="1"/>
</dbReference>
<keyword evidence="1 3" id="KW-0378">Hydrolase</keyword>
<evidence type="ECO:0000259" key="2">
    <source>
        <dbReference type="Pfam" id="PF12697"/>
    </source>
</evidence>
<organism evidence="3 4">
    <name type="scientific">Periconia macrospinosa</name>
    <dbReference type="NCBI Taxonomy" id="97972"/>
    <lineage>
        <taxon>Eukaryota</taxon>
        <taxon>Fungi</taxon>
        <taxon>Dikarya</taxon>
        <taxon>Ascomycota</taxon>
        <taxon>Pezizomycotina</taxon>
        <taxon>Dothideomycetes</taxon>
        <taxon>Pleosporomycetidae</taxon>
        <taxon>Pleosporales</taxon>
        <taxon>Massarineae</taxon>
        <taxon>Periconiaceae</taxon>
        <taxon>Periconia</taxon>
    </lineage>
</organism>
<dbReference type="InterPro" id="IPR000073">
    <property type="entry name" value="AB_hydrolase_1"/>
</dbReference>
<dbReference type="EMBL" id="KZ805324">
    <property type="protein sequence ID" value="PVI04085.1"/>
    <property type="molecule type" value="Genomic_DNA"/>
</dbReference>
<accession>A0A2V1E3R7</accession>
<dbReference type="STRING" id="97972.A0A2V1E3R7"/>
<dbReference type="InterPro" id="IPR050266">
    <property type="entry name" value="AB_hydrolase_sf"/>
</dbReference>
<dbReference type="Gene3D" id="3.40.50.1820">
    <property type="entry name" value="alpha/beta hydrolase"/>
    <property type="match status" value="1"/>
</dbReference>
<dbReference type="Pfam" id="PF12697">
    <property type="entry name" value="Abhydrolase_6"/>
    <property type="match status" value="1"/>
</dbReference>
<protein>
    <submittedName>
        <fullName evidence="3">Alpha/beta-hydrolase</fullName>
    </submittedName>
</protein>
<evidence type="ECO:0000256" key="1">
    <source>
        <dbReference type="ARBA" id="ARBA00022801"/>
    </source>
</evidence>
<gene>
    <name evidence="3" type="ORF">DM02DRAFT_611700</name>
</gene>
<dbReference type="InterPro" id="IPR029058">
    <property type="entry name" value="AB_hydrolase_fold"/>
</dbReference>
<dbReference type="SUPFAM" id="SSF53474">
    <property type="entry name" value="alpha/beta-Hydrolases"/>
    <property type="match status" value="1"/>
</dbReference>